<feature type="transmembrane region" description="Helical" evidence="6">
    <location>
        <begin position="265"/>
        <end position="291"/>
    </location>
</feature>
<feature type="transmembrane region" description="Helical" evidence="6">
    <location>
        <begin position="97"/>
        <end position="115"/>
    </location>
</feature>
<evidence type="ECO:0000313" key="8">
    <source>
        <dbReference type="EMBL" id="TXL62128.1"/>
    </source>
</evidence>
<evidence type="ECO:0000259" key="7">
    <source>
        <dbReference type="Pfam" id="PF00482"/>
    </source>
</evidence>
<feature type="transmembrane region" description="Helical" evidence="6">
    <location>
        <begin position="6"/>
        <end position="30"/>
    </location>
</feature>
<evidence type="ECO:0000256" key="4">
    <source>
        <dbReference type="ARBA" id="ARBA00022989"/>
    </source>
</evidence>
<comment type="caution">
    <text evidence="8">The sequence shown here is derived from an EMBL/GenBank/DDBJ whole genome shotgun (WGS) entry which is preliminary data.</text>
</comment>
<sequence length="298" mass="32031">MSGSTSFALGGLALIGALLALSYGLGIIGVHDRDVRRRVKNRTTSASAAVAAKPVVHIEERATGIGRYITPPGSLVKLERNIMLAGRPEGWTVAKFVTYKVVGVGIGGLLLLSLVSSKPTLVNFLTGFGAILFGYLAPDAIVANRAEARQKVIQRELPDVLDQVTIAIESGLGFEAAFSHIGDRRTGPLAEEVVRAVQDMRLGMSRKDAYQAMADRTDVPDLNQFVRSIVQAEQYGVSIAKVVRTQAEEIRFSRKKRAEAEALKVPVKIVFPLLVCILPVLFAVILTPAIMSLAESLA</sequence>
<reference evidence="8 9" key="1">
    <citation type="submission" date="2019-06" db="EMBL/GenBank/DDBJ databases">
        <title>Aeromicrobium sp. nov., isolated from a maize field.</title>
        <authorList>
            <person name="Lin S.-Y."/>
            <person name="Tsai C.-F."/>
            <person name="Young C.-C."/>
        </authorList>
    </citation>
    <scope>NUCLEOTIDE SEQUENCE [LARGE SCALE GENOMIC DNA]</scope>
    <source>
        <strain evidence="8 9">CC-CFT486</strain>
    </source>
</reference>
<keyword evidence="4 6" id="KW-1133">Transmembrane helix</keyword>
<feature type="domain" description="Type II secretion system protein GspF" evidence="7">
    <location>
        <begin position="161"/>
        <end position="286"/>
    </location>
</feature>
<dbReference type="GO" id="GO:0005886">
    <property type="term" value="C:plasma membrane"/>
    <property type="evidence" value="ECO:0007669"/>
    <property type="project" value="UniProtKB-SubCell"/>
</dbReference>
<keyword evidence="5 6" id="KW-0472">Membrane</keyword>
<evidence type="ECO:0000256" key="1">
    <source>
        <dbReference type="ARBA" id="ARBA00004651"/>
    </source>
</evidence>
<keyword evidence="9" id="KW-1185">Reference proteome</keyword>
<dbReference type="AlphaFoldDB" id="A0A5C8NLK3"/>
<gene>
    <name evidence="8" type="ORF">FHP06_05310</name>
</gene>
<dbReference type="Proteomes" id="UP000321571">
    <property type="component" value="Unassembled WGS sequence"/>
</dbReference>
<dbReference type="PANTHER" id="PTHR35007">
    <property type="entry name" value="INTEGRAL MEMBRANE PROTEIN-RELATED"/>
    <property type="match status" value="1"/>
</dbReference>
<organism evidence="8 9">
    <name type="scientific">Aeromicrobium terrae</name>
    <dbReference type="NCBI Taxonomy" id="2498846"/>
    <lineage>
        <taxon>Bacteria</taxon>
        <taxon>Bacillati</taxon>
        <taxon>Actinomycetota</taxon>
        <taxon>Actinomycetes</taxon>
        <taxon>Propionibacteriales</taxon>
        <taxon>Nocardioidaceae</taxon>
        <taxon>Aeromicrobium</taxon>
    </lineage>
</organism>
<comment type="subcellular location">
    <subcellularLocation>
        <location evidence="1">Cell membrane</location>
        <topology evidence="1">Multi-pass membrane protein</topology>
    </subcellularLocation>
</comment>
<evidence type="ECO:0000256" key="2">
    <source>
        <dbReference type="ARBA" id="ARBA00022475"/>
    </source>
</evidence>
<keyword evidence="3 6" id="KW-0812">Transmembrane</keyword>
<dbReference type="InterPro" id="IPR018076">
    <property type="entry name" value="T2SS_GspF_dom"/>
</dbReference>
<evidence type="ECO:0000256" key="5">
    <source>
        <dbReference type="ARBA" id="ARBA00023136"/>
    </source>
</evidence>
<feature type="transmembrane region" description="Helical" evidence="6">
    <location>
        <begin position="121"/>
        <end position="142"/>
    </location>
</feature>
<proteinExistence type="predicted"/>
<dbReference type="EMBL" id="VDUX01000002">
    <property type="protein sequence ID" value="TXL62128.1"/>
    <property type="molecule type" value="Genomic_DNA"/>
</dbReference>
<protein>
    <submittedName>
        <fullName evidence="8">Type II secretion system F family protein</fullName>
    </submittedName>
</protein>
<evidence type="ECO:0000256" key="6">
    <source>
        <dbReference type="SAM" id="Phobius"/>
    </source>
</evidence>
<dbReference type="RefSeq" id="WP_147684521.1">
    <property type="nucleotide sequence ID" value="NZ_VDUX01000002.1"/>
</dbReference>
<dbReference type="OrthoDB" id="9810662at2"/>
<keyword evidence="2" id="KW-1003">Cell membrane</keyword>
<dbReference type="PANTHER" id="PTHR35007:SF2">
    <property type="entry name" value="PILUS ASSEMBLE PROTEIN"/>
    <property type="match status" value="1"/>
</dbReference>
<evidence type="ECO:0000313" key="9">
    <source>
        <dbReference type="Proteomes" id="UP000321571"/>
    </source>
</evidence>
<accession>A0A5C8NLK3</accession>
<name>A0A5C8NLK3_9ACTN</name>
<evidence type="ECO:0000256" key="3">
    <source>
        <dbReference type="ARBA" id="ARBA00022692"/>
    </source>
</evidence>
<dbReference type="Pfam" id="PF00482">
    <property type="entry name" value="T2SSF"/>
    <property type="match status" value="1"/>
</dbReference>